<dbReference type="Proteomes" id="UP001165289">
    <property type="component" value="Unassembled WGS sequence"/>
</dbReference>
<dbReference type="InterPro" id="IPR029526">
    <property type="entry name" value="PGBD"/>
</dbReference>
<protein>
    <submittedName>
        <fullName evidence="2">PiggyBac transposable element-derived protein 2-like</fullName>
    </submittedName>
</protein>
<evidence type="ECO:0000259" key="1">
    <source>
        <dbReference type="Pfam" id="PF13843"/>
    </source>
</evidence>
<sequence length="239" mass="27492">MNKKYRSDNKKVVFIHNCLPSIPREEFQLQQKNIREEKYKYHRQPITSPPILKAYNNRMGGVDRHDRLVGHHLIKLSSKRGCTKVFFHLLDSVVVNAWILFKTARKMKGCWKAADERRYTLAWFKDNIIISLCGNFTSRRQTHTTISQSTILQPTLSINSIESILNHLVQPVSQIPGMVSTPSRCVGCSVLKRTACVDCRLPYCYNCGVVHQKEMLIKHTRPNGDSIQESENLAEQLSP</sequence>
<dbReference type="PANTHER" id="PTHR46599:SF3">
    <property type="entry name" value="PIGGYBAC TRANSPOSABLE ELEMENT-DERIVED PROTEIN 4"/>
    <property type="match status" value="1"/>
</dbReference>
<proteinExistence type="predicted"/>
<reference evidence="2 3" key="1">
    <citation type="journal article" date="2023" name="BMC Biol.">
        <title>The compact genome of the sponge Oopsacas minuta (Hexactinellida) is lacking key metazoan core genes.</title>
        <authorList>
            <person name="Santini S."/>
            <person name="Schenkelaars Q."/>
            <person name="Jourda C."/>
            <person name="Duchesne M."/>
            <person name="Belahbib H."/>
            <person name="Rocher C."/>
            <person name="Selva M."/>
            <person name="Riesgo A."/>
            <person name="Vervoort M."/>
            <person name="Leys S.P."/>
            <person name="Kodjabachian L."/>
            <person name="Le Bivic A."/>
            <person name="Borchiellini C."/>
            <person name="Claverie J.M."/>
            <person name="Renard E."/>
        </authorList>
    </citation>
    <scope>NUCLEOTIDE SEQUENCE [LARGE SCALE GENOMIC DNA]</scope>
    <source>
        <strain evidence="2">SPO-2</strain>
    </source>
</reference>
<evidence type="ECO:0000313" key="2">
    <source>
        <dbReference type="EMBL" id="KAI6659395.1"/>
    </source>
</evidence>
<dbReference type="EMBL" id="JAKMXF010000065">
    <property type="protein sequence ID" value="KAI6659395.1"/>
    <property type="molecule type" value="Genomic_DNA"/>
</dbReference>
<name>A0AAV7KFC6_9METZ</name>
<keyword evidence="3" id="KW-1185">Reference proteome</keyword>
<evidence type="ECO:0000313" key="3">
    <source>
        <dbReference type="Proteomes" id="UP001165289"/>
    </source>
</evidence>
<comment type="caution">
    <text evidence="2">The sequence shown here is derived from an EMBL/GenBank/DDBJ whole genome shotgun (WGS) entry which is preliminary data.</text>
</comment>
<dbReference type="PANTHER" id="PTHR46599">
    <property type="entry name" value="PIGGYBAC TRANSPOSABLE ELEMENT-DERIVED PROTEIN 4"/>
    <property type="match status" value="1"/>
</dbReference>
<dbReference type="AlphaFoldDB" id="A0AAV7KFC6"/>
<gene>
    <name evidence="2" type="ORF">LOD99_10841</name>
</gene>
<dbReference type="Pfam" id="PF13843">
    <property type="entry name" value="DDE_Tnp_1_7"/>
    <property type="match status" value="1"/>
</dbReference>
<accession>A0AAV7KFC6</accession>
<feature type="domain" description="PiggyBac transposable element-derived protein" evidence="1">
    <location>
        <begin position="38"/>
        <end position="98"/>
    </location>
</feature>
<organism evidence="2 3">
    <name type="scientific">Oopsacas minuta</name>
    <dbReference type="NCBI Taxonomy" id="111878"/>
    <lineage>
        <taxon>Eukaryota</taxon>
        <taxon>Metazoa</taxon>
        <taxon>Porifera</taxon>
        <taxon>Hexactinellida</taxon>
        <taxon>Hexasterophora</taxon>
        <taxon>Lyssacinosida</taxon>
        <taxon>Leucopsacidae</taxon>
        <taxon>Oopsacas</taxon>
    </lineage>
</organism>